<feature type="non-terminal residue" evidence="1">
    <location>
        <position position="1"/>
    </location>
</feature>
<sequence length="61" mass="7098">LNLFYQNYIKSVFQTQTYTCKIRAIIINHISNLCHTYPLSIALDSKTVSKPKYSKIFISNL</sequence>
<dbReference type="AlphaFoldDB" id="A0A653CTI1"/>
<proteinExistence type="predicted"/>
<dbReference type="Proteomes" id="UP000410492">
    <property type="component" value="Unassembled WGS sequence"/>
</dbReference>
<protein>
    <submittedName>
        <fullName evidence="1">Uncharacterized protein</fullName>
    </submittedName>
</protein>
<gene>
    <name evidence="1" type="ORF">CALMAC_LOCUS11774</name>
</gene>
<organism evidence="1 2">
    <name type="scientific">Callosobruchus maculatus</name>
    <name type="common">Southern cowpea weevil</name>
    <name type="synonym">Pulse bruchid</name>
    <dbReference type="NCBI Taxonomy" id="64391"/>
    <lineage>
        <taxon>Eukaryota</taxon>
        <taxon>Metazoa</taxon>
        <taxon>Ecdysozoa</taxon>
        <taxon>Arthropoda</taxon>
        <taxon>Hexapoda</taxon>
        <taxon>Insecta</taxon>
        <taxon>Pterygota</taxon>
        <taxon>Neoptera</taxon>
        <taxon>Endopterygota</taxon>
        <taxon>Coleoptera</taxon>
        <taxon>Polyphaga</taxon>
        <taxon>Cucujiformia</taxon>
        <taxon>Chrysomeloidea</taxon>
        <taxon>Chrysomelidae</taxon>
        <taxon>Bruchinae</taxon>
        <taxon>Bruchini</taxon>
        <taxon>Callosobruchus</taxon>
    </lineage>
</organism>
<reference evidence="1 2" key="1">
    <citation type="submission" date="2019-01" db="EMBL/GenBank/DDBJ databases">
        <authorList>
            <person name="Sayadi A."/>
        </authorList>
    </citation>
    <scope>NUCLEOTIDE SEQUENCE [LARGE SCALE GENOMIC DNA]</scope>
</reference>
<evidence type="ECO:0000313" key="1">
    <source>
        <dbReference type="EMBL" id="VEN51245.1"/>
    </source>
</evidence>
<name>A0A653CTI1_CALMS</name>
<accession>A0A653CTI1</accession>
<dbReference type="EMBL" id="CAACVG010008849">
    <property type="protein sequence ID" value="VEN51245.1"/>
    <property type="molecule type" value="Genomic_DNA"/>
</dbReference>
<evidence type="ECO:0000313" key="2">
    <source>
        <dbReference type="Proteomes" id="UP000410492"/>
    </source>
</evidence>
<keyword evidence="2" id="KW-1185">Reference proteome</keyword>